<evidence type="ECO:0000256" key="2">
    <source>
        <dbReference type="ARBA" id="ARBA00022741"/>
    </source>
</evidence>
<keyword evidence="3" id="KW-0378">Hydrolase</keyword>
<dbReference type="KEGG" id="skn:SKUN_001684"/>
<dbReference type="PANTHER" id="PTHR43788:SF8">
    <property type="entry name" value="DNA-BINDING PROTEIN SMUBP-2"/>
    <property type="match status" value="1"/>
</dbReference>
<feature type="domain" description="DUF2726" evidence="6">
    <location>
        <begin position="722"/>
        <end position="830"/>
    </location>
</feature>
<dbReference type="OrthoDB" id="9757917at2"/>
<keyword evidence="2" id="KW-0547">Nucleotide-binding</keyword>
<evidence type="ECO:0000256" key="3">
    <source>
        <dbReference type="ARBA" id="ARBA00022801"/>
    </source>
</evidence>
<dbReference type="AlphaFoldDB" id="A0A0K2JJV4"/>
<keyword evidence="4 9" id="KW-0347">Helicase</keyword>
<dbReference type="Proteomes" id="UP000062963">
    <property type="component" value="Chromosome"/>
</dbReference>
<dbReference type="RefSeq" id="WP_053391542.1">
    <property type="nucleotide sequence ID" value="NZ_CP010899.1"/>
</dbReference>
<dbReference type="GO" id="GO:0043139">
    <property type="term" value="F:5'-3' DNA helicase activity"/>
    <property type="evidence" value="ECO:0007669"/>
    <property type="project" value="TreeGrafter"/>
</dbReference>
<feature type="domain" description="DNA2/NAM7 helicase helicase" evidence="7">
    <location>
        <begin position="88"/>
        <end position="446"/>
    </location>
</feature>
<sequence length="834" mass="97541">MNDIFLKNYKYFKNFINMLSNYYKNEEEKLFFKVLSDDFLNDKYGLISKLKNEINASFFKQTILYKIFSNSLDQDKNLKKDLIFPVGINLSQYEAVKNIYKNSFSIIQGPPGTGKTQTIINILFNILLENKNKTVAVVSNNNEAVKNIYDKLKEMKLDFLCTFAGNSDNINKSKNKFLDSWEILKNNYINNIKINSLSEINIAENINLLKDFNELNILKNEEQKQKKEFNNLLYFLQSLNMDISKITYSKKIKKILNENKIQKLKLVKNKIFKKEKISFFQRFFLKISFKIKVKNLNELGQTHLNEWFNYKLAELNLKKTINSIYQLQNKLNDQNYDDIIKNIKKISMNKLNQKIKDRFENIKIKQNLIVELNNKEKIQSLSSYIFNYAPFLLSTITSIGTYSNLSYKTVDYLIIDEASQATFLSCLPAMARARNIIIVGDLKQLKQIDDENFKRIDKKLLESQIQPHNKELLISNNNPINAISSLFGNRVLNVILQEHYRCHPDIINFCNEIYYENKLIPMTYNLYPDNYEAMSVIEVESNSGAIRQNRSWVSESEAHIVSNLLEQENKYNYNDIGVISPYAEQSKKIKNLILSIAKDIEINTVHKFQGRDKKKIIYCITQDKVSNLEFSANSNLVNVAVSRAKDELVVVVNKRICETNKNNDITRLINYINVLYKGKTFFKQTIGVFAALSSSNYEIETQEKKFNGFIGETSEYIFSKILDKLINQIIDIKYIKHYNLKLVVKNQEGFNDREKQFINHPWSHLDFLIFNKISKKPIIAIEVDGQQHNKSIQLWRDKVKDKALEKNGIKIYRIKTISINGEDKIINELKNLIV</sequence>
<dbReference type="InterPro" id="IPR050534">
    <property type="entry name" value="Coronavir_polyprotein_1ab"/>
</dbReference>
<comment type="similarity">
    <text evidence="1">Belongs to the DNA2/NAM7 helicase family.</text>
</comment>
<dbReference type="Pfam" id="PF13086">
    <property type="entry name" value="AAA_11"/>
    <property type="match status" value="1"/>
</dbReference>
<dbReference type="Pfam" id="PF10881">
    <property type="entry name" value="DUF2726"/>
    <property type="match status" value="1"/>
</dbReference>
<dbReference type="Pfam" id="PF13087">
    <property type="entry name" value="AAA_12"/>
    <property type="match status" value="1"/>
</dbReference>
<evidence type="ECO:0000259" key="8">
    <source>
        <dbReference type="Pfam" id="PF13087"/>
    </source>
</evidence>
<organism evidence="9 10">
    <name type="scientific">Spiroplasma kunkelii CR2-3x</name>
    <dbReference type="NCBI Taxonomy" id="273035"/>
    <lineage>
        <taxon>Bacteria</taxon>
        <taxon>Bacillati</taxon>
        <taxon>Mycoplasmatota</taxon>
        <taxon>Mollicutes</taxon>
        <taxon>Entomoplasmatales</taxon>
        <taxon>Spiroplasmataceae</taxon>
        <taxon>Spiroplasma</taxon>
    </lineage>
</organism>
<evidence type="ECO:0000313" key="9">
    <source>
        <dbReference type="EMBL" id="ALA98541.1"/>
    </source>
</evidence>
<evidence type="ECO:0000259" key="6">
    <source>
        <dbReference type="Pfam" id="PF10881"/>
    </source>
</evidence>
<dbReference type="SUPFAM" id="SSF52540">
    <property type="entry name" value="P-loop containing nucleoside triphosphate hydrolases"/>
    <property type="match status" value="1"/>
</dbReference>
<keyword evidence="5" id="KW-0067">ATP-binding</keyword>
<reference evidence="9 10" key="1">
    <citation type="journal article" date="2015" name="Genome Announc.">
        <title>Complete Genome Sequence of Spiroplasma kunkelii Strain CR2-3x, Causal Agent of Corn Stunt Disease in Zea mays L.</title>
        <authorList>
            <person name="Davis R.E."/>
            <person name="Shao J."/>
            <person name="Dally E.L."/>
            <person name="Zhao Y."/>
            <person name="Gasparich G.E."/>
            <person name="Gaynor B.J."/>
            <person name="Athey J.C."/>
            <person name="Harrison N.A."/>
            <person name="Donofrio N."/>
        </authorList>
    </citation>
    <scope>NUCLEOTIDE SEQUENCE [LARGE SCALE GENOMIC DNA]</scope>
    <source>
        <strain evidence="9 10">CR2-3x</strain>
    </source>
</reference>
<dbReference type="PANTHER" id="PTHR43788">
    <property type="entry name" value="DNA2/NAM7 HELICASE FAMILY MEMBER"/>
    <property type="match status" value="1"/>
</dbReference>
<dbReference type="InterPro" id="IPR041677">
    <property type="entry name" value="DNA2/NAM7_AAA_11"/>
</dbReference>
<name>A0A0K2JJV4_SPIKU</name>
<protein>
    <submittedName>
        <fullName evidence="9">Putative DNA / RNA helicase</fullName>
    </submittedName>
</protein>
<dbReference type="InterPro" id="IPR041679">
    <property type="entry name" value="DNA2/NAM7-like_C"/>
</dbReference>
<evidence type="ECO:0000256" key="4">
    <source>
        <dbReference type="ARBA" id="ARBA00022806"/>
    </source>
</evidence>
<dbReference type="CDD" id="cd18808">
    <property type="entry name" value="SF1_C_Upf1"/>
    <property type="match status" value="1"/>
</dbReference>
<evidence type="ECO:0000259" key="7">
    <source>
        <dbReference type="Pfam" id="PF13086"/>
    </source>
</evidence>
<dbReference type="Gene3D" id="3.40.960.10">
    <property type="entry name" value="VSR Endonuclease"/>
    <property type="match status" value="1"/>
</dbReference>
<proteinExistence type="inferred from homology"/>
<dbReference type="PATRIC" id="fig|273035.7.peg.2072"/>
<dbReference type="InterPro" id="IPR024402">
    <property type="entry name" value="DUF2726"/>
</dbReference>
<dbReference type="CDD" id="cd17934">
    <property type="entry name" value="DEXXQc_Upf1-like"/>
    <property type="match status" value="1"/>
</dbReference>
<dbReference type="InterPro" id="IPR047187">
    <property type="entry name" value="SF1_C_Upf1"/>
</dbReference>
<accession>A0A0K2JJV4</accession>
<keyword evidence="10" id="KW-1185">Reference proteome</keyword>
<dbReference type="Gene3D" id="3.40.50.300">
    <property type="entry name" value="P-loop containing nucleotide triphosphate hydrolases"/>
    <property type="match status" value="3"/>
</dbReference>
<evidence type="ECO:0000256" key="1">
    <source>
        <dbReference type="ARBA" id="ARBA00007913"/>
    </source>
</evidence>
<dbReference type="GO" id="GO:0016787">
    <property type="term" value="F:hydrolase activity"/>
    <property type="evidence" value="ECO:0007669"/>
    <property type="project" value="UniProtKB-KW"/>
</dbReference>
<evidence type="ECO:0000313" key="10">
    <source>
        <dbReference type="Proteomes" id="UP000062963"/>
    </source>
</evidence>
<dbReference type="InterPro" id="IPR027417">
    <property type="entry name" value="P-loop_NTPase"/>
</dbReference>
<feature type="domain" description="DNA2/NAM7 helicase-like C-terminal" evidence="8">
    <location>
        <begin position="493"/>
        <end position="654"/>
    </location>
</feature>
<evidence type="ECO:0000256" key="5">
    <source>
        <dbReference type="ARBA" id="ARBA00022840"/>
    </source>
</evidence>
<dbReference type="EMBL" id="CP010899">
    <property type="protein sequence ID" value="ALA98541.1"/>
    <property type="molecule type" value="Genomic_DNA"/>
</dbReference>
<dbReference type="GO" id="GO:0005524">
    <property type="term" value="F:ATP binding"/>
    <property type="evidence" value="ECO:0007669"/>
    <property type="project" value="UniProtKB-KW"/>
</dbReference>
<gene>
    <name evidence="9" type="ORF">SKUN_001684</name>
</gene>